<dbReference type="InterPro" id="IPR013378">
    <property type="entry name" value="InlB-like_B-rpt"/>
</dbReference>
<evidence type="ECO:0000256" key="1">
    <source>
        <dbReference type="SAM" id="MobiDB-lite"/>
    </source>
</evidence>
<gene>
    <name evidence="4" type="ORF">IE37_00355</name>
</gene>
<dbReference type="InterPro" id="IPR016134">
    <property type="entry name" value="Dockerin_dom"/>
</dbReference>
<name>A0A315Y4Z7_RUMFL</name>
<feature type="signal peptide" evidence="2">
    <location>
        <begin position="1"/>
        <end position="22"/>
    </location>
</feature>
<evidence type="ECO:0000256" key="2">
    <source>
        <dbReference type="SAM" id="SignalP"/>
    </source>
</evidence>
<dbReference type="Pfam" id="PF09479">
    <property type="entry name" value="Flg_new"/>
    <property type="match status" value="1"/>
</dbReference>
<reference evidence="4 5" key="1">
    <citation type="submission" date="2018-05" db="EMBL/GenBank/DDBJ databases">
        <title>The Hungate 1000. A catalogue of reference genomes from the rumen microbiome.</title>
        <authorList>
            <person name="Kelly W."/>
        </authorList>
    </citation>
    <scope>NUCLEOTIDE SEQUENCE [LARGE SCALE GENOMIC DNA]</scope>
    <source>
        <strain evidence="4 5">SAb67</strain>
    </source>
</reference>
<dbReference type="Gene3D" id="1.10.1330.10">
    <property type="entry name" value="Dockerin domain"/>
    <property type="match status" value="1"/>
</dbReference>
<accession>A0A315Y4Z7</accession>
<dbReference type="PROSITE" id="PS51766">
    <property type="entry name" value="DOCKERIN"/>
    <property type="match status" value="1"/>
</dbReference>
<protein>
    <submittedName>
        <fullName evidence="4">List-Bact-rpt repeat protein</fullName>
    </submittedName>
</protein>
<dbReference type="GO" id="GO:0000272">
    <property type="term" value="P:polysaccharide catabolic process"/>
    <property type="evidence" value="ECO:0007669"/>
    <property type="project" value="InterPro"/>
</dbReference>
<evidence type="ECO:0000259" key="3">
    <source>
        <dbReference type="PROSITE" id="PS51766"/>
    </source>
</evidence>
<evidence type="ECO:0000313" key="4">
    <source>
        <dbReference type="EMBL" id="PWJ15455.1"/>
    </source>
</evidence>
<sequence length="474" mass="51596">MKSIAKTITSLTAAAVMTFCSANIGMSFGADTETKDKCIVHYDISGEGIFIPDDEDGNPQSIEDEETSPNSSIFITDIEPEREGYYFSCWTYDDVYAYTAGSVMQVFDDDITLHPVWVEKGDTTVHKITFRVEYDGVIDTAAEKAVPPQKQVAGRYVTIPHTSFAPDGYKQRGWTDGIHEFPGDSKMLVGNEDIILRPNLKKIYMLRYSVGDVDGIIGTTSQEYENAETVATNLQAADRFSRIGYEIKSWHCVTDGKDYEPNAYYVMPSSDVLMVPNWEPIRYVVVFRPGTGTKDNIKVPGYTGSEITVPECTVTKDGFTFGGWQIEDTIVQPGEQYTIKGAAPGLGISFNAVWNAAGSEVTTSTTTTVTTTTTTSSETTTTTSTTSGPVSEIVYGDSNCDGTVELADAILLMQSMANPNKYGTKGSDEKHLTDQGVLNGDVDSSVVGITANDALMIQEFLLHKINTLTPAAKA</sequence>
<comment type="caution">
    <text evidence="4">The sequence shown here is derived from an EMBL/GenBank/DDBJ whole genome shotgun (WGS) entry which is preliminary data.</text>
</comment>
<dbReference type="SUPFAM" id="SSF63446">
    <property type="entry name" value="Type I dockerin domain"/>
    <property type="match status" value="1"/>
</dbReference>
<keyword evidence="2" id="KW-0732">Signal</keyword>
<feature type="compositionally biased region" description="Low complexity" evidence="1">
    <location>
        <begin position="362"/>
        <end position="387"/>
    </location>
</feature>
<feature type="region of interest" description="Disordered" evidence="1">
    <location>
        <begin position="50"/>
        <end position="69"/>
    </location>
</feature>
<proteinExistence type="predicted"/>
<feature type="compositionally biased region" description="Acidic residues" evidence="1">
    <location>
        <begin position="52"/>
        <end position="67"/>
    </location>
</feature>
<feature type="chain" id="PRO_5039729826" evidence="2">
    <location>
        <begin position="23"/>
        <end position="474"/>
    </location>
</feature>
<dbReference type="EMBL" id="QGDI01000001">
    <property type="protein sequence ID" value="PWJ15455.1"/>
    <property type="molecule type" value="Genomic_DNA"/>
</dbReference>
<dbReference type="AlphaFoldDB" id="A0A315Y4Z7"/>
<dbReference type="InterPro" id="IPR036439">
    <property type="entry name" value="Dockerin_dom_sf"/>
</dbReference>
<evidence type="ECO:0000313" key="5">
    <source>
        <dbReference type="Proteomes" id="UP000245720"/>
    </source>
</evidence>
<feature type="domain" description="Dockerin" evidence="3">
    <location>
        <begin position="391"/>
        <end position="470"/>
    </location>
</feature>
<feature type="region of interest" description="Disordered" evidence="1">
    <location>
        <begin position="362"/>
        <end position="388"/>
    </location>
</feature>
<organism evidence="4 5">
    <name type="scientific">Ruminococcus flavefaciens</name>
    <dbReference type="NCBI Taxonomy" id="1265"/>
    <lineage>
        <taxon>Bacteria</taxon>
        <taxon>Bacillati</taxon>
        <taxon>Bacillota</taxon>
        <taxon>Clostridia</taxon>
        <taxon>Eubacteriales</taxon>
        <taxon>Oscillospiraceae</taxon>
        <taxon>Ruminococcus</taxon>
    </lineage>
</organism>
<dbReference type="Proteomes" id="UP000245720">
    <property type="component" value="Unassembled WGS sequence"/>
</dbReference>
<dbReference type="RefSeq" id="WP_181380195.1">
    <property type="nucleotide sequence ID" value="NZ_QGDI01000001.1"/>
</dbReference>